<gene>
    <name evidence="1" type="ORF">FHR72_003137</name>
</gene>
<proteinExistence type="predicted"/>
<dbReference type="Proteomes" id="UP000550501">
    <property type="component" value="Unassembled WGS sequence"/>
</dbReference>
<comment type="caution">
    <text evidence="1">The sequence shown here is derived from an EMBL/GenBank/DDBJ whole genome shotgun (WGS) entry which is preliminary data.</text>
</comment>
<dbReference type="AlphaFoldDB" id="A0A839QEH3"/>
<sequence length="43" mass="4559">MNGSAGLTEDREPARRRCTLIAGAGPAQAGLFSAYSAIFRFDI</sequence>
<evidence type="ECO:0000313" key="1">
    <source>
        <dbReference type="EMBL" id="MBB2991652.1"/>
    </source>
</evidence>
<dbReference type="EMBL" id="JACHVU010000006">
    <property type="protein sequence ID" value="MBB2991652.1"/>
    <property type="molecule type" value="Genomic_DNA"/>
</dbReference>
<keyword evidence="2" id="KW-1185">Reference proteome</keyword>
<reference evidence="1 2" key="1">
    <citation type="submission" date="2020-08" db="EMBL/GenBank/DDBJ databases">
        <title>The Agave Microbiome: Exploring the role of microbial communities in plant adaptations to desert environments.</title>
        <authorList>
            <person name="Partida-Martinez L.P."/>
        </authorList>
    </citation>
    <scope>NUCLEOTIDE SEQUENCE [LARGE SCALE GENOMIC DNA]</scope>
    <source>
        <strain evidence="1 2">AT2.18</strain>
    </source>
</reference>
<accession>A0A839QEH3</accession>
<evidence type="ECO:0000313" key="2">
    <source>
        <dbReference type="Proteomes" id="UP000550501"/>
    </source>
</evidence>
<name>A0A839QEH3_MYCIR</name>
<organism evidence="1 2">
    <name type="scientific">Mycolicibacterium iranicum</name>
    <name type="common">Mycobacterium iranicum</name>
    <dbReference type="NCBI Taxonomy" id="912594"/>
    <lineage>
        <taxon>Bacteria</taxon>
        <taxon>Bacillati</taxon>
        <taxon>Actinomycetota</taxon>
        <taxon>Actinomycetes</taxon>
        <taxon>Mycobacteriales</taxon>
        <taxon>Mycobacteriaceae</taxon>
        <taxon>Mycolicibacterium</taxon>
    </lineage>
</organism>
<protein>
    <submittedName>
        <fullName evidence="1">Uncharacterized protein</fullName>
    </submittedName>
</protein>